<dbReference type="EMBL" id="BJYZ01000074">
    <property type="protein sequence ID" value="GEO43331.1"/>
    <property type="molecule type" value="Genomic_DNA"/>
</dbReference>
<comment type="caution">
    <text evidence="1">The sequence shown here is derived from an EMBL/GenBank/DDBJ whole genome shotgun (WGS) entry which is preliminary data.</text>
</comment>
<reference evidence="1 2" key="1">
    <citation type="submission" date="2019-07" db="EMBL/GenBank/DDBJ databases">
        <title>Whole genome shotgun sequence of Skermanella aerolata NBRC 106429.</title>
        <authorList>
            <person name="Hosoyama A."/>
            <person name="Uohara A."/>
            <person name="Ohji S."/>
            <person name="Ichikawa N."/>
        </authorList>
    </citation>
    <scope>NUCLEOTIDE SEQUENCE [LARGE SCALE GENOMIC DNA]</scope>
    <source>
        <strain evidence="1 2">NBRC 106429</strain>
    </source>
</reference>
<gene>
    <name evidence="1" type="ORF">SAE02_74790</name>
</gene>
<name>A0A512E3K7_9PROT</name>
<sequence length="107" mass="11559">MAIKLETVERCRAAFDVLSILLDREPSQREVSKAAGASSSTVSSVWDELTADDTDDGRPVQVAASRSCLCCRKPFPSRSAGHRICPRCKALEAWQAGVADFAVTMSL</sequence>
<dbReference type="Proteomes" id="UP000321523">
    <property type="component" value="Unassembled WGS sequence"/>
</dbReference>
<keyword evidence="2" id="KW-1185">Reference proteome</keyword>
<dbReference type="RefSeq" id="WP_044437782.1">
    <property type="nucleotide sequence ID" value="NZ_BJYZ01000074.1"/>
</dbReference>
<dbReference type="AlphaFoldDB" id="A0A512E3K7"/>
<evidence type="ECO:0000313" key="1">
    <source>
        <dbReference type="EMBL" id="GEO43331.1"/>
    </source>
</evidence>
<evidence type="ECO:0000313" key="2">
    <source>
        <dbReference type="Proteomes" id="UP000321523"/>
    </source>
</evidence>
<protein>
    <submittedName>
        <fullName evidence="1">Uncharacterized protein</fullName>
    </submittedName>
</protein>
<accession>A0A512E3K7</accession>
<organism evidence="1 2">
    <name type="scientific">Skermanella aerolata</name>
    <dbReference type="NCBI Taxonomy" id="393310"/>
    <lineage>
        <taxon>Bacteria</taxon>
        <taxon>Pseudomonadati</taxon>
        <taxon>Pseudomonadota</taxon>
        <taxon>Alphaproteobacteria</taxon>
        <taxon>Rhodospirillales</taxon>
        <taxon>Azospirillaceae</taxon>
        <taxon>Skermanella</taxon>
    </lineage>
</organism>
<proteinExistence type="predicted"/>
<dbReference type="OrthoDB" id="7361228at2"/>